<dbReference type="InterPro" id="IPR036514">
    <property type="entry name" value="SGNH_hydro_sf"/>
</dbReference>
<proteinExistence type="predicted"/>
<evidence type="ECO:0000313" key="2">
    <source>
        <dbReference type="Proteomes" id="UP001341840"/>
    </source>
</evidence>
<protein>
    <submittedName>
        <fullName evidence="1">Uncharacterized protein</fullName>
    </submittedName>
</protein>
<sequence length="83" mass="9741">MNIKAIDIWSAIQKRKDWRDVFFNDGIHLTAEESEIVVREILKACIGSQCQLSLEKIRRMIRLPPMERQLKMSQLKFGLGLRV</sequence>
<reference evidence="1 2" key="1">
    <citation type="journal article" date="2023" name="Plants (Basel)">
        <title>Bridging the Gap: Combining Genomics and Transcriptomics Approaches to Understand Stylosanthes scabra, an Orphan Legume from the Brazilian Caatinga.</title>
        <authorList>
            <person name="Ferreira-Neto J.R.C."/>
            <person name="da Silva M.D."/>
            <person name="Binneck E."/>
            <person name="de Melo N.F."/>
            <person name="da Silva R.H."/>
            <person name="de Melo A.L.T.M."/>
            <person name="Pandolfi V."/>
            <person name="Bustamante F.O."/>
            <person name="Brasileiro-Vidal A.C."/>
            <person name="Benko-Iseppon A.M."/>
        </authorList>
    </citation>
    <scope>NUCLEOTIDE SEQUENCE [LARGE SCALE GENOMIC DNA]</scope>
    <source>
        <tissue evidence="1">Leaves</tissue>
    </source>
</reference>
<keyword evidence="2" id="KW-1185">Reference proteome</keyword>
<name>A0ABU6X9M2_9FABA</name>
<gene>
    <name evidence="1" type="ORF">PIB30_023961</name>
</gene>
<dbReference type="InterPro" id="IPR045136">
    <property type="entry name" value="Iah1-like"/>
</dbReference>
<dbReference type="PANTHER" id="PTHR14209:SF10">
    <property type="entry name" value="SGNH HYDROLASE-TYPE ESTERASE DOMAIN-CONTAINING PROTEIN"/>
    <property type="match status" value="1"/>
</dbReference>
<dbReference type="EMBL" id="JASCZI010211533">
    <property type="protein sequence ID" value="MED6193944.1"/>
    <property type="molecule type" value="Genomic_DNA"/>
</dbReference>
<organism evidence="1 2">
    <name type="scientific">Stylosanthes scabra</name>
    <dbReference type="NCBI Taxonomy" id="79078"/>
    <lineage>
        <taxon>Eukaryota</taxon>
        <taxon>Viridiplantae</taxon>
        <taxon>Streptophyta</taxon>
        <taxon>Embryophyta</taxon>
        <taxon>Tracheophyta</taxon>
        <taxon>Spermatophyta</taxon>
        <taxon>Magnoliopsida</taxon>
        <taxon>eudicotyledons</taxon>
        <taxon>Gunneridae</taxon>
        <taxon>Pentapetalae</taxon>
        <taxon>rosids</taxon>
        <taxon>fabids</taxon>
        <taxon>Fabales</taxon>
        <taxon>Fabaceae</taxon>
        <taxon>Papilionoideae</taxon>
        <taxon>50 kb inversion clade</taxon>
        <taxon>dalbergioids sensu lato</taxon>
        <taxon>Dalbergieae</taxon>
        <taxon>Pterocarpus clade</taxon>
        <taxon>Stylosanthes</taxon>
    </lineage>
</organism>
<dbReference type="Gene3D" id="3.40.50.1110">
    <property type="entry name" value="SGNH hydrolase"/>
    <property type="match status" value="1"/>
</dbReference>
<dbReference type="SUPFAM" id="SSF52266">
    <property type="entry name" value="SGNH hydrolase"/>
    <property type="match status" value="1"/>
</dbReference>
<comment type="caution">
    <text evidence="1">The sequence shown here is derived from an EMBL/GenBank/DDBJ whole genome shotgun (WGS) entry which is preliminary data.</text>
</comment>
<accession>A0ABU6X9M2</accession>
<dbReference type="Proteomes" id="UP001341840">
    <property type="component" value="Unassembled WGS sequence"/>
</dbReference>
<dbReference type="PANTHER" id="PTHR14209">
    <property type="entry name" value="ISOAMYL ACETATE-HYDROLYZING ESTERASE 1"/>
    <property type="match status" value="1"/>
</dbReference>
<evidence type="ECO:0000313" key="1">
    <source>
        <dbReference type="EMBL" id="MED6193944.1"/>
    </source>
</evidence>